<dbReference type="OrthoDB" id="299052at2759"/>
<dbReference type="Proteomes" id="UP000000600">
    <property type="component" value="Unassembled WGS sequence"/>
</dbReference>
<evidence type="ECO:0000313" key="1">
    <source>
        <dbReference type="EMBL" id="CAK56389.1"/>
    </source>
</evidence>
<dbReference type="OMA" id="YEYISAN"/>
<dbReference type="KEGG" id="ptm:GSPATT00004483001"/>
<sequence>MQLNEDDEYIRLQKLSIAIKEITQILPNQKQFKDISTLKLLICAYPFQQHSVELLISILFDRFKDGQFISAFHQACSEVAQLQEQRALLSQRSLSLKSSRLTNMQNTSVDSRKSSQNVSFAKAVIEKLLMAKKFSTRYLKQLFLQANELKMDLEKMARIFKILIINTKDQEFRLKIISIFDECKNDIFGNRQWVATYYEEIDQFFLQNHVLSPSKLPDFAQEKNSKITFQVIDDPLNYDSDDSQEEKIDIQIQKWLCETNTYDILEREEIFNKPENFDEILKFITQPEKVELHKIWAQYSTVNMQNDDPTYYKLIGKSLKQEETIRSYKALQVLIKEDNFQFFDEFVKQNVIQIYRLVNGVYEFINDQNHNMNLNHVAKLIEVTLMRQPKLSVVQIVDLNLYFSLSLYIYNSMITQILESIINIKIDYYQLGYFFQEQLWKYLCRTEWFKFIVSLVSKEGVNMNITDKHTKTEATISILSILKTLSQYDQKQINSSSINTEDKQLLTNFLGVLQSGKTPELYYTTNQFNWQLNKEIYEYISANEFDNRDLDNLNQFIQERKNNTSTKQYFMDLKNSKMRKSYIPPQIEIIEQEQIILTKSIESPAPTRSTRTKNNIIINTRKSQSKGISKLTQSNSLQSSPTQLVESPYLGITCLNLKSMIQQKKPYSTSFYQITIKIDIFISLIQIQTQNLKEILLMMDFSSSRTQDYLSKFIKHQLKNTQYENQLEQLQIDYKYYQKGIRLMHEATKSIMQYLKQNNDKVKSALSKLDISSMSKCFLNQNLFDRYFQIYMLNILENQPYDSNLSDECGVFINYIFENVLEIKSLTDSQMDLCNSFLNSIEYLCKIIFEMHKNPNFLISTKHKFKKTLLMTTLNTGLQLFQLTYSDQIEKLIIKYLNESVLHILVIWFFDSDSNNTFQRNFFMFLNLLLNQAHSALISTLFFKIGFIASLQNAYSRFYMNGIKNDSNYENLSYYIQIIIQLIQNVIHQRQLVQIEKNLETMQSWHIITGNKYIELTKSITNNNIVQDNMINLDKQSQNTPKYASFHRTEDRGKKERKVGEILIQKDRSTLSRKSLLLSPRLLPLSPALTNKFNQQSS</sequence>
<name>A0BCX2_PARTE</name>
<protein>
    <recommendedName>
        <fullName evidence="3">MIF4G domain-containing protein</fullName>
    </recommendedName>
</protein>
<evidence type="ECO:0008006" key="3">
    <source>
        <dbReference type="Google" id="ProtNLM"/>
    </source>
</evidence>
<proteinExistence type="predicted"/>
<gene>
    <name evidence="1" type="ORF">GSPATT00004483001</name>
</gene>
<dbReference type="AlphaFoldDB" id="A0BCX2"/>
<dbReference type="EMBL" id="CT867986">
    <property type="protein sequence ID" value="CAK56389.1"/>
    <property type="molecule type" value="Genomic_DNA"/>
</dbReference>
<reference evidence="1 2" key="1">
    <citation type="journal article" date="2006" name="Nature">
        <title>Global trends of whole-genome duplications revealed by the ciliate Paramecium tetraurelia.</title>
        <authorList>
            <consortium name="Genoscope"/>
            <person name="Aury J.-M."/>
            <person name="Jaillon O."/>
            <person name="Duret L."/>
            <person name="Noel B."/>
            <person name="Jubin C."/>
            <person name="Porcel B.M."/>
            <person name="Segurens B."/>
            <person name="Daubin V."/>
            <person name="Anthouard V."/>
            <person name="Aiach N."/>
            <person name="Arnaiz O."/>
            <person name="Billaut A."/>
            <person name="Beisson J."/>
            <person name="Blanc I."/>
            <person name="Bouhouche K."/>
            <person name="Camara F."/>
            <person name="Duharcourt S."/>
            <person name="Guigo R."/>
            <person name="Gogendeau D."/>
            <person name="Katinka M."/>
            <person name="Keller A.-M."/>
            <person name="Kissmehl R."/>
            <person name="Klotz C."/>
            <person name="Koll F."/>
            <person name="Le Moue A."/>
            <person name="Lepere C."/>
            <person name="Malinsky S."/>
            <person name="Nowacki M."/>
            <person name="Nowak J.K."/>
            <person name="Plattner H."/>
            <person name="Poulain J."/>
            <person name="Ruiz F."/>
            <person name="Serrano V."/>
            <person name="Zagulski M."/>
            <person name="Dessen P."/>
            <person name="Betermier M."/>
            <person name="Weissenbach J."/>
            <person name="Scarpelli C."/>
            <person name="Schachter V."/>
            <person name="Sperling L."/>
            <person name="Meyer E."/>
            <person name="Cohen J."/>
            <person name="Wincker P."/>
        </authorList>
    </citation>
    <scope>NUCLEOTIDE SEQUENCE [LARGE SCALE GENOMIC DNA]</scope>
    <source>
        <strain evidence="1 2">Stock d4-2</strain>
    </source>
</reference>
<dbReference type="GeneID" id="5009571"/>
<accession>A0BCX2</accession>
<keyword evidence="2" id="KW-1185">Reference proteome</keyword>
<dbReference type="RefSeq" id="XP_001423787.1">
    <property type="nucleotide sequence ID" value="XM_001423750.1"/>
</dbReference>
<dbReference type="InParanoid" id="A0BCX2"/>
<organism evidence="1 2">
    <name type="scientific">Paramecium tetraurelia</name>
    <dbReference type="NCBI Taxonomy" id="5888"/>
    <lineage>
        <taxon>Eukaryota</taxon>
        <taxon>Sar</taxon>
        <taxon>Alveolata</taxon>
        <taxon>Ciliophora</taxon>
        <taxon>Intramacronucleata</taxon>
        <taxon>Oligohymenophorea</taxon>
        <taxon>Peniculida</taxon>
        <taxon>Parameciidae</taxon>
        <taxon>Paramecium</taxon>
    </lineage>
</organism>
<evidence type="ECO:0000313" key="2">
    <source>
        <dbReference type="Proteomes" id="UP000000600"/>
    </source>
</evidence>
<dbReference type="HOGENOM" id="CLU_295521_0_0_1"/>